<evidence type="ECO:0000256" key="2">
    <source>
        <dbReference type="ARBA" id="ARBA00023043"/>
    </source>
</evidence>
<dbReference type="AlphaFoldDB" id="A0AAI9X2Q7"/>
<sequence length="673" mass="74359">MKGLLTEYSRSMNDLVERLDGLIESINEREGENRSFSSLVSSSTILSLKKDSAEWYELERELVNSGISPQILGEQHHFITHWLENASLSGRLILSDEVQDSALCPDNESLYTYSTELQHVNKGSPHCIPPATLAPSVGQAQESSNGNGSPRKNTKQTNWRYSLVHKLRYGSADPFIALHKAVSRDDYSAVSKLVQKATVSDQIQTKGSVLIGCAVEKGDSEMLSLLVEQSSSVDWSKMLGAQLHQTLHTGSGLDLFDIFIRNGASFGSLELASTMSWASESTLLQMMQLGNDSIEYEGWAQTFLYIAAKLGYIDIFETFVNQYGGINSLVEGTTPFHIACGSGNIDVVHSAFEMGGNFMTLDSQGETPLHAVVWGEIHEKWNIRATLRYLIGKGASPLTKTISGKSLLHLAAEVSNLHAIESLVGIEMHCNILDNFGNTPLHAASNTKELNGPLGHKHRLDPMPFYHPTLRRRVTQIDFGVFSKVSGVILKGHCTEIDGLKFFNRQSKPDERGSDEAVRLLLQYGAAANAKNNDGVTPLHLASRCGNLSRMAALLSKGADPNIKDNAGWTAIRYAISANSGPAVKLCLEHGADTSQSVPVSLGQNIEEELTILEHIKFMRATELLYILRKHENPDIPDETIEGLEILKHSSDFKWLPGRDRKREKEDRRHREE</sequence>
<dbReference type="PANTHER" id="PTHR24178">
    <property type="entry name" value="MOLTING PROTEIN MLT-4"/>
    <property type="match status" value="1"/>
</dbReference>
<proteinExistence type="predicted"/>
<dbReference type="InterPro" id="IPR036770">
    <property type="entry name" value="Ankyrin_rpt-contain_sf"/>
</dbReference>
<dbReference type="PROSITE" id="PS50297">
    <property type="entry name" value="ANK_REP_REGION"/>
    <property type="match status" value="2"/>
</dbReference>
<gene>
    <name evidence="5" type="ORF">VN97_g11771</name>
</gene>
<feature type="repeat" description="ANK" evidence="3">
    <location>
        <begin position="331"/>
        <end position="363"/>
    </location>
</feature>
<name>A0AAI9X2Q7_PENTH</name>
<keyword evidence="6" id="KW-1185">Reference proteome</keyword>
<evidence type="ECO:0000256" key="3">
    <source>
        <dbReference type="PROSITE-ProRule" id="PRU00023"/>
    </source>
</evidence>
<accession>A0AAI9X2Q7</accession>
<keyword evidence="1" id="KW-0677">Repeat</keyword>
<feature type="region of interest" description="Disordered" evidence="4">
    <location>
        <begin position="128"/>
        <end position="155"/>
    </location>
</feature>
<reference evidence="5" key="1">
    <citation type="submission" date="2015-06" db="EMBL/GenBank/DDBJ databases">
        <authorList>
            <person name="Nguyen H."/>
        </authorList>
    </citation>
    <scope>NUCLEOTIDE SEQUENCE</scope>
    <source>
        <strain evidence="5">DAOM 180753</strain>
    </source>
</reference>
<dbReference type="Pfam" id="PF12796">
    <property type="entry name" value="Ank_2"/>
    <property type="match status" value="2"/>
</dbReference>
<keyword evidence="2 3" id="KW-0040">ANK repeat</keyword>
<organism evidence="5 6">
    <name type="scientific">Penicillium thymicola</name>
    <dbReference type="NCBI Taxonomy" id="293382"/>
    <lineage>
        <taxon>Eukaryota</taxon>
        <taxon>Fungi</taxon>
        <taxon>Dikarya</taxon>
        <taxon>Ascomycota</taxon>
        <taxon>Pezizomycotina</taxon>
        <taxon>Eurotiomycetes</taxon>
        <taxon>Eurotiomycetidae</taxon>
        <taxon>Eurotiales</taxon>
        <taxon>Aspergillaceae</taxon>
        <taxon>Penicillium</taxon>
    </lineage>
</organism>
<dbReference type="Proteomes" id="UP001227192">
    <property type="component" value="Unassembled WGS sequence"/>
</dbReference>
<dbReference type="Gene3D" id="1.25.40.20">
    <property type="entry name" value="Ankyrin repeat-containing domain"/>
    <property type="match status" value="1"/>
</dbReference>
<dbReference type="SMART" id="SM00248">
    <property type="entry name" value="ANK"/>
    <property type="match status" value="8"/>
</dbReference>
<dbReference type="InterPro" id="IPR002110">
    <property type="entry name" value="Ankyrin_rpt"/>
</dbReference>
<feature type="repeat" description="ANK" evidence="3">
    <location>
        <begin position="534"/>
        <end position="566"/>
    </location>
</feature>
<evidence type="ECO:0000256" key="4">
    <source>
        <dbReference type="SAM" id="MobiDB-lite"/>
    </source>
</evidence>
<comment type="caution">
    <text evidence="5">The sequence shown here is derived from an EMBL/GenBank/DDBJ whole genome shotgun (WGS) entry which is preliminary data.</text>
</comment>
<evidence type="ECO:0000313" key="6">
    <source>
        <dbReference type="Proteomes" id="UP001227192"/>
    </source>
</evidence>
<evidence type="ECO:0000256" key="1">
    <source>
        <dbReference type="ARBA" id="ARBA00022737"/>
    </source>
</evidence>
<feature type="compositionally biased region" description="Polar residues" evidence="4">
    <location>
        <begin position="138"/>
        <end position="155"/>
    </location>
</feature>
<dbReference type="PRINTS" id="PR01415">
    <property type="entry name" value="ANKYRIN"/>
</dbReference>
<dbReference type="EMBL" id="LACB01000703">
    <property type="protein sequence ID" value="KAJ9481695.1"/>
    <property type="molecule type" value="Genomic_DNA"/>
</dbReference>
<dbReference type="PROSITE" id="PS50088">
    <property type="entry name" value="ANK_REPEAT"/>
    <property type="match status" value="2"/>
</dbReference>
<evidence type="ECO:0000313" key="5">
    <source>
        <dbReference type="EMBL" id="KAJ9481695.1"/>
    </source>
</evidence>
<dbReference type="SUPFAM" id="SSF48403">
    <property type="entry name" value="Ankyrin repeat"/>
    <property type="match status" value="2"/>
</dbReference>
<reference evidence="5" key="2">
    <citation type="journal article" date="2016" name="Fungal Biol.">
        <title>Ochratoxin A production by Penicillium thymicola.</title>
        <authorList>
            <person name="Nguyen H.D.T."/>
            <person name="McMullin D.R."/>
            <person name="Ponomareva E."/>
            <person name="Riley R."/>
            <person name="Pomraning K.R."/>
            <person name="Baker S.E."/>
            <person name="Seifert K.A."/>
        </authorList>
    </citation>
    <scope>NUCLEOTIDE SEQUENCE</scope>
    <source>
        <strain evidence="5">DAOM 180753</strain>
    </source>
</reference>
<protein>
    <submittedName>
        <fullName evidence="5">Uncharacterized protein</fullName>
    </submittedName>
</protein>